<dbReference type="PROSITE" id="PS51000">
    <property type="entry name" value="HTH_DEOR_2"/>
    <property type="match status" value="1"/>
</dbReference>
<reference evidence="4" key="1">
    <citation type="submission" date="2021-02" db="EMBL/GenBank/DDBJ databases">
        <title>Phycicoccus sp. MQZ13P-5T, whole genome shotgun sequence.</title>
        <authorList>
            <person name="Tuo L."/>
        </authorList>
    </citation>
    <scope>NUCLEOTIDE SEQUENCE</scope>
    <source>
        <strain evidence="4">MQZ13P-5</strain>
    </source>
</reference>
<gene>
    <name evidence="4" type="ORF">JQN70_14910</name>
</gene>
<keyword evidence="5" id="KW-1185">Reference proteome</keyword>
<keyword evidence="1" id="KW-0805">Transcription regulation</keyword>
<comment type="caution">
    <text evidence="4">The sequence shown here is derived from an EMBL/GenBank/DDBJ whole genome shotgun (WGS) entry which is preliminary data.</text>
</comment>
<organism evidence="4 5">
    <name type="scientific">Phycicoccus sonneratiae</name>
    <dbReference type="NCBI Taxonomy" id="2807628"/>
    <lineage>
        <taxon>Bacteria</taxon>
        <taxon>Bacillati</taxon>
        <taxon>Actinomycetota</taxon>
        <taxon>Actinomycetes</taxon>
        <taxon>Micrococcales</taxon>
        <taxon>Intrasporangiaceae</taxon>
        <taxon>Phycicoccus</taxon>
    </lineage>
</organism>
<dbReference type="InterPro" id="IPR036388">
    <property type="entry name" value="WH-like_DNA-bd_sf"/>
</dbReference>
<evidence type="ECO:0000313" key="4">
    <source>
        <dbReference type="EMBL" id="MBM6401685.1"/>
    </source>
</evidence>
<dbReference type="PANTHER" id="PTHR30363">
    <property type="entry name" value="HTH-TYPE TRANSCRIPTIONAL REGULATOR SRLR-RELATED"/>
    <property type="match status" value="1"/>
</dbReference>
<dbReference type="RefSeq" id="WP_204132147.1">
    <property type="nucleotide sequence ID" value="NZ_JAFDVD010000016.1"/>
</dbReference>
<evidence type="ECO:0000256" key="1">
    <source>
        <dbReference type="ARBA" id="ARBA00023015"/>
    </source>
</evidence>
<dbReference type="Gene3D" id="1.10.10.10">
    <property type="entry name" value="Winged helix-like DNA-binding domain superfamily/Winged helix DNA-binding domain"/>
    <property type="match status" value="1"/>
</dbReference>
<dbReference type="Pfam" id="PF00455">
    <property type="entry name" value="DeoRC"/>
    <property type="match status" value="1"/>
</dbReference>
<dbReference type="Gene3D" id="3.40.50.1360">
    <property type="match status" value="1"/>
</dbReference>
<dbReference type="InterPro" id="IPR014036">
    <property type="entry name" value="DeoR-like_C"/>
</dbReference>
<dbReference type="SUPFAM" id="SSF46785">
    <property type="entry name" value="Winged helix' DNA-binding domain"/>
    <property type="match status" value="1"/>
</dbReference>
<feature type="domain" description="HTH deoR-type" evidence="3">
    <location>
        <begin position="16"/>
        <end position="71"/>
    </location>
</feature>
<dbReference type="Pfam" id="PF08220">
    <property type="entry name" value="HTH_DeoR"/>
    <property type="match status" value="1"/>
</dbReference>
<dbReference type="SMART" id="SM01134">
    <property type="entry name" value="DeoRC"/>
    <property type="match status" value="1"/>
</dbReference>
<proteinExistence type="predicted"/>
<dbReference type="SUPFAM" id="SSF100950">
    <property type="entry name" value="NagB/RpiA/CoA transferase-like"/>
    <property type="match status" value="1"/>
</dbReference>
<dbReference type="InterPro" id="IPR037171">
    <property type="entry name" value="NagB/RpiA_transferase-like"/>
</dbReference>
<name>A0ABS2CPC4_9MICO</name>
<dbReference type="SMART" id="SM00420">
    <property type="entry name" value="HTH_DEOR"/>
    <property type="match status" value="1"/>
</dbReference>
<evidence type="ECO:0000259" key="3">
    <source>
        <dbReference type="PROSITE" id="PS51000"/>
    </source>
</evidence>
<dbReference type="EMBL" id="JAFDVD010000016">
    <property type="protein sequence ID" value="MBM6401685.1"/>
    <property type="molecule type" value="Genomic_DNA"/>
</dbReference>
<dbReference type="PANTHER" id="PTHR30363:SF44">
    <property type="entry name" value="AGA OPERON TRANSCRIPTIONAL REPRESSOR-RELATED"/>
    <property type="match status" value="1"/>
</dbReference>
<evidence type="ECO:0000256" key="2">
    <source>
        <dbReference type="ARBA" id="ARBA00023163"/>
    </source>
</evidence>
<protein>
    <submittedName>
        <fullName evidence="4">DeoR/GlpR transcriptional regulator</fullName>
    </submittedName>
</protein>
<sequence length="266" mass="28353">MTSPPSTPRAQVSDRRTSRLAAILALLTEHGTVSVARLAEELDVSQASLRRDLAVLEGQDLLKRVHGGATCRVLAGELPVRYRDGQRRDAKARIAAACVEAIPRRAMAVAISGGTTTTEVARRLHDRSELTVVTNAVNIATELATSPRLRVIIAGGTMRSESYEAVGAWTERFIEGLNFGVTVMGVDGISVAGGLTTHDAVEARTDQKMAERSQRLFVVADASKIGKVVLSPIVPVSRVSMLFTEVGAPADEVARLRAAGVEVHLV</sequence>
<dbReference type="PRINTS" id="PR00037">
    <property type="entry name" value="HTHLACR"/>
</dbReference>
<dbReference type="Proteomes" id="UP001430172">
    <property type="component" value="Unassembled WGS sequence"/>
</dbReference>
<accession>A0ABS2CPC4</accession>
<dbReference type="InterPro" id="IPR036390">
    <property type="entry name" value="WH_DNA-bd_sf"/>
</dbReference>
<dbReference type="InterPro" id="IPR001034">
    <property type="entry name" value="DeoR_HTH"/>
</dbReference>
<keyword evidence="2" id="KW-0804">Transcription</keyword>
<evidence type="ECO:0000313" key="5">
    <source>
        <dbReference type="Proteomes" id="UP001430172"/>
    </source>
</evidence>
<dbReference type="InterPro" id="IPR050313">
    <property type="entry name" value="Carb_Metab_HTH_regulators"/>
</dbReference>